<dbReference type="NCBIfam" id="TIGR00260">
    <property type="entry name" value="thrC"/>
    <property type="match status" value="1"/>
</dbReference>
<evidence type="ECO:0000313" key="8">
    <source>
        <dbReference type="EMBL" id="RGT54991.1"/>
    </source>
</evidence>
<dbReference type="Pfam" id="PF00291">
    <property type="entry name" value="PALP"/>
    <property type="match status" value="1"/>
</dbReference>
<dbReference type="EC" id="4.2.3.1" evidence="4"/>
<keyword evidence="8" id="KW-0456">Lyase</keyword>
<reference evidence="8 9" key="1">
    <citation type="submission" date="2018-08" db="EMBL/GenBank/DDBJ databases">
        <title>A genome reference for cultivated species of the human gut microbiota.</title>
        <authorList>
            <person name="Zou Y."/>
            <person name="Xue W."/>
            <person name="Luo G."/>
        </authorList>
    </citation>
    <scope>NUCLEOTIDE SEQUENCE [LARGE SCALE GENOMIC DNA]</scope>
    <source>
        <strain evidence="8 9">AF18-46</strain>
    </source>
</reference>
<feature type="modified residue" description="N6-(pyridoxal phosphate)lysine" evidence="5">
    <location>
        <position position="109"/>
    </location>
</feature>
<dbReference type="EMBL" id="QRWX01000003">
    <property type="protein sequence ID" value="RGT54991.1"/>
    <property type="molecule type" value="Genomic_DNA"/>
</dbReference>
<dbReference type="PANTHER" id="PTHR43515">
    <property type="entry name" value="THREONINE SYNTHASE-LIKE 1"/>
    <property type="match status" value="1"/>
</dbReference>
<accession>A0A412PCT5</accession>
<name>A0A412PCT5_9FIRM</name>
<dbReference type="RefSeq" id="WP_118765039.1">
    <property type="nucleotide sequence ID" value="NZ_CABJCF010000003.1"/>
</dbReference>
<dbReference type="CDD" id="cd01560">
    <property type="entry name" value="Thr-synth_2"/>
    <property type="match status" value="1"/>
</dbReference>
<dbReference type="InterPro" id="IPR001926">
    <property type="entry name" value="TrpB-like_PALP"/>
</dbReference>
<dbReference type="Gene3D" id="3.90.1380.10">
    <property type="entry name" value="Threonine synthase, N-terminal domain"/>
    <property type="match status" value="1"/>
</dbReference>
<dbReference type="InterPro" id="IPR037158">
    <property type="entry name" value="Thr_synth_N_sf"/>
</dbReference>
<evidence type="ECO:0000313" key="9">
    <source>
        <dbReference type="Proteomes" id="UP000284731"/>
    </source>
</evidence>
<keyword evidence="3 5" id="KW-0663">Pyridoxal phosphate</keyword>
<protein>
    <recommendedName>
        <fullName evidence="4">Threonine synthase</fullName>
        <ecNumber evidence="4">4.2.3.1</ecNumber>
    </recommendedName>
</protein>
<comment type="caution">
    <text evidence="8">The sequence shown here is derived from an EMBL/GenBank/DDBJ whole genome shotgun (WGS) entry which is preliminary data.</text>
</comment>
<comment type="similarity">
    <text evidence="2">Belongs to the threonine synthase family.</text>
</comment>
<dbReference type="Proteomes" id="UP000284731">
    <property type="component" value="Unassembled WGS sequence"/>
</dbReference>
<comment type="cofactor">
    <cofactor evidence="1 5">
        <name>pyridoxal 5'-phosphate</name>
        <dbReference type="ChEBI" id="CHEBI:597326"/>
    </cofactor>
</comment>
<evidence type="ECO:0000256" key="3">
    <source>
        <dbReference type="ARBA" id="ARBA00022898"/>
    </source>
</evidence>
<evidence type="ECO:0000256" key="4">
    <source>
        <dbReference type="NCBIfam" id="TIGR00260"/>
    </source>
</evidence>
<sequence length="496" mass="55146">MKYISTRNKDKIISSSEAIIQGLAEDGGLYTPQTVDQKVDLSSALKMNYLELAQYILSLFLSDFSHEQIQQCVQNAYQNSFENNEIAPLCKYHDGWLMELWHGPTSAFKDVALTLLPHLLTAAYQNQNENDLISILTATSGDTGKAAINGFANVENTAITVLYPEIGVSDIQKRQMQTSLGKNVEVIAVKGNFDDCQRIVKEAMKDTAVLAACKHIKLSSANSINIGRLVPQIVYYFDSYAKLVKSGDIQLGDVINFVVPSGNFGNILAGYLAKQLGLPVKKLVCASNSNNVLTEFIRTGSYNANRAFISTISPSMDILVSSNLERLLFFLSNHNDVLINQYMSSLKKDGHYTISDDLRHALQESFTAYDCSEEECKKVICDTFHKEHILIDPHTAVAVHACHAYKQESNDTAPCIVLSTASAYKFAKDVYEVLTGKSCDDEFEAMYALHDYTSVTIPKNLACLKDMDVRFTKAVEKEDALTAIAKRLEDLQHDYN</sequence>
<dbReference type="SUPFAM" id="SSF53686">
    <property type="entry name" value="Tryptophan synthase beta subunit-like PLP-dependent enzymes"/>
    <property type="match status" value="1"/>
</dbReference>
<proteinExistence type="inferred from homology"/>
<organism evidence="8 9">
    <name type="scientific">Solobacterium moorei</name>
    <dbReference type="NCBI Taxonomy" id="102148"/>
    <lineage>
        <taxon>Bacteria</taxon>
        <taxon>Bacillati</taxon>
        <taxon>Bacillota</taxon>
        <taxon>Erysipelotrichia</taxon>
        <taxon>Erysipelotrichales</taxon>
        <taxon>Erysipelotrichaceae</taxon>
        <taxon>Solobacterium</taxon>
    </lineage>
</organism>
<feature type="domain" description="Threonine synthase N-terminal" evidence="7">
    <location>
        <begin position="2"/>
        <end position="77"/>
    </location>
</feature>
<dbReference type="GO" id="GO:0009088">
    <property type="term" value="P:threonine biosynthetic process"/>
    <property type="evidence" value="ECO:0007669"/>
    <property type="project" value="UniProtKB-UniRule"/>
</dbReference>
<dbReference type="Gene3D" id="3.40.50.1100">
    <property type="match status" value="2"/>
</dbReference>
<dbReference type="GO" id="GO:0004795">
    <property type="term" value="F:threonine synthase activity"/>
    <property type="evidence" value="ECO:0007669"/>
    <property type="project" value="UniProtKB-UniRule"/>
</dbReference>
<dbReference type="PANTHER" id="PTHR43515:SF1">
    <property type="entry name" value="THREONINE SYNTHASE-LIKE 1"/>
    <property type="match status" value="1"/>
</dbReference>
<feature type="domain" description="Tryptophan synthase beta chain-like PALP" evidence="6">
    <location>
        <begin position="96"/>
        <end position="418"/>
    </location>
</feature>
<evidence type="ECO:0000256" key="5">
    <source>
        <dbReference type="PIRSR" id="PIRSR604450-51"/>
    </source>
</evidence>
<dbReference type="AlphaFoldDB" id="A0A412PCT5"/>
<evidence type="ECO:0000259" key="7">
    <source>
        <dbReference type="Pfam" id="PF14821"/>
    </source>
</evidence>
<dbReference type="InterPro" id="IPR004450">
    <property type="entry name" value="Thr_synthase-like"/>
</dbReference>
<evidence type="ECO:0000259" key="6">
    <source>
        <dbReference type="Pfam" id="PF00291"/>
    </source>
</evidence>
<evidence type="ECO:0000256" key="2">
    <source>
        <dbReference type="ARBA" id="ARBA00005517"/>
    </source>
</evidence>
<dbReference type="GO" id="GO:0005737">
    <property type="term" value="C:cytoplasm"/>
    <property type="evidence" value="ECO:0007669"/>
    <property type="project" value="TreeGrafter"/>
</dbReference>
<dbReference type="InterPro" id="IPR029144">
    <property type="entry name" value="Thr_synth_N"/>
</dbReference>
<evidence type="ECO:0000256" key="1">
    <source>
        <dbReference type="ARBA" id="ARBA00001933"/>
    </source>
</evidence>
<dbReference type="Pfam" id="PF14821">
    <property type="entry name" value="Thr_synth_N"/>
    <property type="match status" value="1"/>
</dbReference>
<gene>
    <name evidence="8" type="ORF">DWX20_07425</name>
</gene>
<dbReference type="InterPro" id="IPR036052">
    <property type="entry name" value="TrpB-like_PALP_sf"/>
</dbReference>